<dbReference type="SUPFAM" id="SSF52540">
    <property type="entry name" value="P-loop containing nucleoside triphosphate hydrolases"/>
    <property type="match status" value="1"/>
</dbReference>
<keyword evidence="1" id="KW-0808">Transferase</keyword>
<dbReference type="EMBL" id="FOLX01000001">
    <property type="protein sequence ID" value="SFC87121.1"/>
    <property type="molecule type" value="Genomic_DNA"/>
</dbReference>
<keyword evidence="2" id="KW-1185">Reference proteome</keyword>
<dbReference type="GO" id="GO:0016740">
    <property type="term" value="F:transferase activity"/>
    <property type="evidence" value="ECO:0007669"/>
    <property type="project" value="UniProtKB-KW"/>
</dbReference>
<dbReference type="RefSeq" id="WP_093447540.1">
    <property type="nucleotide sequence ID" value="NZ_FNZG01000001.1"/>
</dbReference>
<dbReference type="AlphaFoldDB" id="A0A1I1MP42"/>
<accession>A0A1I1MP42</accession>
<dbReference type="Proteomes" id="UP000231644">
    <property type="component" value="Unassembled WGS sequence"/>
</dbReference>
<dbReference type="InterPro" id="IPR027417">
    <property type="entry name" value="P-loop_NTPase"/>
</dbReference>
<dbReference type="OrthoDB" id="981508at2"/>
<dbReference type="STRING" id="517719.SAMN05421762_2519"/>
<sequence length="304" mass="34414">MSRIATKVELSHGLFDRDVRTVVIGVGAQKSGTTWLAAQLARHVNVHMREKEVHYWDVVRSPYIRWDKMAWQGGGGTSPTPRIKKLARSFMRKPKDRGEELFGADPVSHVDYANFLSSGRTGQAVVSEVTPAYSLCSASTFAEMIEIHPDVRFVFLMRDPVDRLWSGVKQRFRPLLTEDSKLVREGRHAAALEKAFLRACDDVYDPDYRRSRYDETITALEMAGANAIFMFYETLFTKKSINRLGAFLGLDGLEARFDQRVYGGLAGEVELSAIARRTARESLAGTYDYVRSRFGAEVPEQWMT</sequence>
<evidence type="ECO:0000313" key="2">
    <source>
        <dbReference type="Proteomes" id="UP000231644"/>
    </source>
</evidence>
<proteinExistence type="predicted"/>
<dbReference type="Pfam" id="PF13469">
    <property type="entry name" value="Sulfotransfer_3"/>
    <property type="match status" value="1"/>
</dbReference>
<protein>
    <submittedName>
        <fullName evidence="1">Sulfotransferase family protein</fullName>
    </submittedName>
</protein>
<evidence type="ECO:0000313" key="1">
    <source>
        <dbReference type="EMBL" id="SFC87121.1"/>
    </source>
</evidence>
<gene>
    <name evidence="1" type="ORF">SAMN05421762_2519</name>
</gene>
<dbReference type="Gene3D" id="3.40.50.300">
    <property type="entry name" value="P-loop containing nucleotide triphosphate hydrolases"/>
    <property type="match status" value="1"/>
</dbReference>
<name>A0A1I1MP42_9RHOB</name>
<organism evidence="1 2">
    <name type="scientific">Pseudooceanicola nitratireducens</name>
    <dbReference type="NCBI Taxonomy" id="517719"/>
    <lineage>
        <taxon>Bacteria</taxon>
        <taxon>Pseudomonadati</taxon>
        <taxon>Pseudomonadota</taxon>
        <taxon>Alphaproteobacteria</taxon>
        <taxon>Rhodobacterales</taxon>
        <taxon>Paracoccaceae</taxon>
        <taxon>Pseudooceanicola</taxon>
    </lineage>
</organism>
<reference evidence="1 2" key="1">
    <citation type="submission" date="2016-10" db="EMBL/GenBank/DDBJ databases">
        <authorList>
            <person name="de Groot N.N."/>
        </authorList>
    </citation>
    <scope>NUCLEOTIDE SEQUENCE [LARGE SCALE GENOMIC DNA]</scope>
    <source>
        <strain evidence="1 2">DSM 29619</strain>
    </source>
</reference>